<dbReference type="GO" id="GO:0030148">
    <property type="term" value="P:sphingolipid biosynthetic process"/>
    <property type="evidence" value="ECO:0007669"/>
    <property type="project" value="TreeGrafter"/>
</dbReference>
<organism evidence="3 4">
    <name type="scientific">Desulforhopalus singaporensis</name>
    <dbReference type="NCBI Taxonomy" id="91360"/>
    <lineage>
        <taxon>Bacteria</taxon>
        <taxon>Pseudomonadati</taxon>
        <taxon>Thermodesulfobacteriota</taxon>
        <taxon>Desulfobulbia</taxon>
        <taxon>Desulfobulbales</taxon>
        <taxon>Desulfocapsaceae</taxon>
        <taxon>Desulforhopalus</taxon>
    </lineage>
</organism>
<dbReference type="AlphaFoldDB" id="A0A1H0V849"/>
<sequence>MEDLHGKRAYIIGGSSGIGLAIAEHLARHRGTDIVLFGRSLSKLKKAQQQLAPGVASPRQVNCLSVDVDNEEAVNVCMTEAMRTFGRPDILVLSAGTTATKRFVELSAEDFNGVLQTNVQGTVNCLRALMPEMVKTGGKIMLVSSLAGFMGIFGYSAYCASKFALVGLAESLRWELEETPVDLCVLCPPEVATPLIELEKETIPKETRAAKDLLGTLEAEYVAAKAVSGMLKGKFVIIPGFKARLMYLVSRVLPKNLIYRLTLKMVALTMPKN</sequence>
<dbReference type="Proteomes" id="UP000199073">
    <property type="component" value="Unassembled WGS sequence"/>
</dbReference>
<dbReference type="InterPro" id="IPR020904">
    <property type="entry name" value="Sc_DH/Rdtase_CS"/>
</dbReference>
<evidence type="ECO:0000313" key="4">
    <source>
        <dbReference type="Proteomes" id="UP000199073"/>
    </source>
</evidence>
<comment type="similarity">
    <text evidence="1">Belongs to the short-chain dehydrogenases/reductases (SDR) family.</text>
</comment>
<name>A0A1H0V849_9BACT</name>
<dbReference type="STRING" id="91360.SAMN05660330_03914"/>
<keyword evidence="4" id="KW-1185">Reference proteome</keyword>
<reference evidence="3 4" key="1">
    <citation type="submission" date="2016-10" db="EMBL/GenBank/DDBJ databases">
        <authorList>
            <person name="de Groot N.N."/>
        </authorList>
    </citation>
    <scope>NUCLEOTIDE SEQUENCE [LARGE SCALE GENOMIC DNA]</scope>
    <source>
        <strain evidence="3 4">DSM 12130</strain>
    </source>
</reference>
<proteinExistence type="inferred from homology"/>
<evidence type="ECO:0000313" key="3">
    <source>
        <dbReference type="EMBL" id="SDP74378.1"/>
    </source>
</evidence>
<gene>
    <name evidence="3" type="ORF">SAMN05660330_03914</name>
</gene>
<evidence type="ECO:0000259" key="2">
    <source>
        <dbReference type="SMART" id="SM00822"/>
    </source>
</evidence>
<dbReference type="EMBL" id="FNJI01000042">
    <property type="protein sequence ID" value="SDP74378.1"/>
    <property type="molecule type" value="Genomic_DNA"/>
</dbReference>
<dbReference type="OrthoDB" id="9781689at2"/>
<protein>
    <submittedName>
        <fullName evidence="3">Short-chain dehydrogenase</fullName>
    </submittedName>
</protein>
<dbReference type="Gene3D" id="3.40.50.720">
    <property type="entry name" value="NAD(P)-binding Rossmann-like Domain"/>
    <property type="match status" value="1"/>
</dbReference>
<dbReference type="GO" id="GO:0047560">
    <property type="term" value="F:3-dehydrosphinganine reductase activity"/>
    <property type="evidence" value="ECO:0007669"/>
    <property type="project" value="TreeGrafter"/>
</dbReference>
<dbReference type="SMART" id="SM00822">
    <property type="entry name" value="PKS_KR"/>
    <property type="match status" value="1"/>
</dbReference>
<dbReference type="GO" id="GO:0006666">
    <property type="term" value="P:3-keto-sphinganine metabolic process"/>
    <property type="evidence" value="ECO:0007669"/>
    <property type="project" value="TreeGrafter"/>
</dbReference>
<evidence type="ECO:0000256" key="1">
    <source>
        <dbReference type="RuleBase" id="RU000363"/>
    </source>
</evidence>
<accession>A0A1H0V849</accession>
<dbReference type="PRINTS" id="PR00080">
    <property type="entry name" value="SDRFAMILY"/>
</dbReference>
<dbReference type="PRINTS" id="PR00081">
    <property type="entry name" value="GDHRDH"/>
</dbReference>
<dbReference type="InterPro" id="IPR057326">
    <property type="entry name" value="KR_dom"/>
</dbReference>
<dbReference type="Pfam" id="PF00106">
    <property type="entry name" value="adh_short"/>
    <property type="match status" value="1"/>
</dbReference>
<dbReference type="PANTHER" id="PTHR43550:SF3">
    <property type="entry name" value="3-KETODIHYDROSPHINGOSINE REDUCTASE"/>
    <property type="match status" value="1"/>
</dbReference>
<dbReference type="SUPFAM" id="SSF51735">
    <property type="entry name" value="NAD(P)-binding Rossmann-fold domains"/>
    <property type="match status" value="1"/>
</dbReference>
<dbReference type="RefSeq" id="WP_092225823.1">
    <property type="nucleotide sequence ID" value="NZ_FNJI01000042.1"/>
</dbReference>
<dbReference type="PANTHER" id="PTHR43550">
    <property type="entry name" value="3-KETODIHYDROSPHINGOSINE REDUCTASE"/>
    <property type="match status" value="1"/>
</dbReference>
<feature type="domain" description="Ketoreductase" evidence="2">
    <location>
        <begin position="8"/>
        <end position="194"/>
    </location>
</feature>
<dbReference type="GO" id="GO:0016020">
    <property type="term" value="C:membrane"/>
    <property type="evidence" value="ECO:0007669"/>
    <property type="project" value="GOC"/>
</dbReference>
<dbReference type="InterPro" id="IPR002347">
    <property type="entry name" value="SDR_fam"/>
</dbReference>
<dbReference type="PROSITE" id="PS00061">
    <property type="entry name" value="ADH_SHORT"/>
    <property type="match status" value="1"/>
</dbReference>
<dbReference type="InterPro" id="IPR036291">
    <property type="entry name" value="NAD(P)-bd_dom_sf"/>
</dbReference>